<evidence type="ECO:0000256" key="3">
    <source>
        <dbReference type="ARBA" id="ARBA00022475"/>
    </source>
</evidence>
<keyword evidence="4" id="KW-0762">Sugar transport</keyword>
<dbReference type="GO" id="GO:0008982">
    <property type="term" value="F:protein-N(PI)-phosphohistidine-sugar phosphotransferase activity"/>
    <property type="evidence" value="ECO:0007669"/>
    <property type="project" value="InterPro"/>
</dbReference>
<evidence type="ECO:0000313" key="11">
    <source>
        <dbReference type="Proteomes" id="UP000092616"/>
    </source>
</evidence>
<evidence type="ECO:0000256" key="2">
    <source>
        <dbReference type="ARBA" id="ARBA00022448"/>
    </source>
</evidence>
<evidence type="ECO:0000256" key="6">
    <source>
        <dbReference type="ARBA" id="ARBA00022989"/>
    </source>
</evidence>
<sequence length="365" mass="38937">MTTDHNKENIMRVNVAPRDFLMNVLQGSAQAIPFALLPYAILAVFLQLFPQNQFAKEMLVVIKGFQFLTPIMTGFLIGNRFGLTALQQAAVGGAAMIGSGAVAYIGATVGGQDMHVFQLAGIGDLINTMLTAALAVYMIMLVGDKFGSLNLILLPILIGTGIGYFSYKVMLPPVSQINHLIGEVINSFTTLQPFIMNLLICMAFSLIIISPISSIAIALAIGLDGSAAGAAGMGVATCMIYMTIATALNKENKKGVPIAVALGAVKMLMPNLFSYPKIMIPIMLSAAITSIPVTLFHIIGTPQSGGFGIIGMVSPIASLEGEGMSVPLMLVCWLVIPIVVSFAVHWIFEHYVKIYSEEAYVYHAE</sequence>
<accession>A0A1B8QGR6</accession>
<feature type="transmembrane region" description="Helical" evidence="8">
    <location>
        <begin position="194"/>
        <end position="221"/>
    </location>
</feature>
<feature type="transmembrane region" description="Helical" evidence="8">
    <location>
        <begin position="328"/>
        <end position="348"/>
    </location>
</feature>
<dbReference type="AlphaFoldDB" id="A0A1B8QGR6"/>
<keyword evidence="7 8" id="KW-0472">Membrane</keyword>
<keyword evidence="5 8" id="KW-0812">Transmembrane</keyword>
<keyword evidence="6 8" id="KW-1133">Transmembrane helix</keyword>
<feature type="transmembrane region" description="Helical" evidence="8">
    <location>
        <begin position="89"/>
        <end position="107"/>
    </location>
</feature>
<feature type="transmembrane region" description="Helical" evidence="8">
    <location>
        <begin position="119"/>
        <end position="140"/>
    </location>
</feature>
<protein>
    <recommendedName>
        <fullName evidence="9">Phosphotransferase system EIIC domain-containing protein</fullName>
    </recommendedName>
</protein>
<feature type="transmembrane region" description="Helical" evidence="8">
    <location>
        <begin position="20"/>
        <end position="46"/>
    </location>
</feature>
<dbReference type="GO" id="GO:0009401">
    <property type="term" value="P:phosphoenolpyruvate-dependent sugar phosphotransferase system"/>
    <property type="evidence" value="ECO:0007669"/>
    <property type="project" value="InterPro"/>
</dbReference>
<feature type="transmembrane region" description="Helical" evidence="8">
    <location>
        <begin position="146"/>
        <end position="167"/>
    </location>
</feature>
<dbReference type="InterPro" id="IPR003352">
    <property type="entry name" value="PTS_EIIC"/>
</dbReference>
<gene>
    <name evidence="10" type="ORF">A9306_06435</name>
</gene>
<feature type="transmembrane region" description="Helical" evidence="8">
    <location>
        <begin position="279"/>
        <end position="299"/>
    </location>
</feature>
<keyword evidence="2" id="KW-0813">Transport</keyword>
<organism evidence="10 11">
    <name type="scientific">Faucicola atlantae</name>
    <dbReference type="NCBI Taxonomy" id="34059"/>
    <lineage>
        <taxon>Bacteria</taxon>
        <taxon>Pseudomonadati</taxon>
        <taxon>Pseudomonadota</taxon>
        <taxon>Gammaproteobacteria</taxon>
        <taxon>Moraxellales</taxon>
        <taxon>Moraxellaceae</taxon>
        <taxon>Faucicola</taxon>
    </lineage>
</organism>
<comment type="subcellular location">
    <subcellularLocation>
        <location evidence="1">Cell membrane</location>
        <topology evidence="1">Multi-pass membrane protein</topology>
    </subcellularLocation>
</comment>
<feature type="domain" description="Phosphotransferase system EIIC" evidence="9">
    <location>
        <begin position="22"/>
        <end position="359"/>
    </location>
</feature>
<feature type="transmembrane region" description="Helical" evidence="8">
    <location>
        <begin position="227"/>
        <end position="248"/>
    </location>
</feature>
<dbReference type="Pfam" id="PF13303">
    <property type="entry name" value="PTS_EIIC_2"/>
    <property type="match status" value="1"/>
</dbReference>
<dbReference type="Proteomes" id="UP000092616">
    <property type="component" value="Unassembled WGS sequence"/>
</dbReference>
<dbReference type="EMBL" id="LZNA01000026">
    <property type="protein sequence ID" value="OBX81363.1"/>
    <property type="molecule type" value="Genomic_DNA"/>
</dbReference>
<evidence type="ECO:0000313" key="10">
    <source>
        <dbReference type="EMBL" id="OBX81363.1"/>
    </source>
</evidence>
<evidence type="ECO:0000256" key="1">
    <source>
        <dbReference type="ARBA" id="ARBA00004651"/>
    </source>
</evidence>
<evidence type="ECO:0000256" key="8">
    <source>
        <dbReference type="SAM" id="Phobius"/>
    </source>
</evidence>
<evidence type="ECO:0000256" key="7">
    <source>
        <dbReference type="ARBA" id="ARBA00023136"/>
    </source>
</evidence>
<proteinExistence type="predicted"/>
<name>A0A1B8QGR6_9GAMM</name>
<dbReference type="GO" id="GO:0005886">
    <property type="term" value="C:plasma membrane"/>
    <property type="evidence" value="ECO:0007669"/>
    <property type="project" value="UniProtKB-SubCell"/>
</dbReference>
<evidence type="ECO:0000256" key="5">
    <source>
        <dbReference type="ARBA" id="ARBA00022692"/>
    </source>
</evidence>
<reference evidence="10 11" key="1">
    <citation type="submission" date="2016-06" db="EMBL/GenBank/DDBJ databases">
        <title>Draft genome of Moraxella atlantae CCUG 59586.</title>
        <authorList>
            <person name="Salva-Serra F."/>
            <person name="Engstrom-Jakobsson H."/>
            <person name="Thorell K."/>
            <person name="Gonzales-Siles L."/>
            <person name="Karlsson R."/>
            <person name="Boulund F."/>
            <person name="Engstrand L."/>
            <person name="Kristiansson E."/>
            <person name="Moore E."/>
        </authorList>
    </citation>
    <scope>NUCLEOTIDE SEQUENCE [LARGE SCALE GENOMIC DNA]</scope>
    <source>
        <strain evidence="10 11">CCUG 59586</strain>
    </source>
</reference>
<evidence type="ECO:0000259" key="9">
    <source>
        <dbReference type="Pfam" id="PF13303"/>
    </source>
</evidence>
<feature type="transmembrane region" description="Helical" evidence="8">
    <location>
        <begin position="58"/>
        <end position="77"/>
    </location>
</feature>
<keyword evidence="11" id="KW-1185">Reference proteome</keyword>
<evidence type="ECO:0000256" key="4">
    <source>
        <dbReference type="ARBA" id="ARBA00022597"/>
    </source>
</evidence>
<comment type="caution">
    <text evidence="10">The sequence shown here is derived from an EMBL/GenBank/DDBJ whole genome shotgun (WGS) entry which is preliminary data.</text>
</comment>
<keyword evidence="3" id="KW-1003">Cell membrane</keyword>